<name>A0A848F1Q1_STACP</name>
<evidence type="ECO:0008006" key="3">
    <source>
        <dbReference type="Google" id="ProtNLM"/>
    </source>
</evidence>
<evidence type="ECO:0000313" key="2">
    <source>
        <dbReference type="Proteomes" id="UP000550736"/>
    </source>
</evidence>
<comment type="caution">
    <text evidence="1">The sequence shown here is derived from an EMBL/GenBank/DDBJ whole genome shotgun (WGS) entry which is preliminary data.</text>
</comment>
<reference evidence="1 2" key="1">
    <citation type="submission" date="2020-04" db="EMBL/GenBank/DDBJ databases">
        <title>The Epidemiology and Molecular Characteristics of Linezolid-Resistant Staphylococcus capitis in Huashan Hospital, Shanghai.</title>
        <authorList>
            <person name="Ding L."/>
            <person name="Li P."/>
            <person name="Yang Y."/>
            <person name="Lin D."/>
            <person name="Xu X."/>
        </authorList>
    </citation>
    <scope>NUCLEOTIDE SEQUENCE [LARGE SCALE GENOMIC DNA]</scope>
    <source>
        <strain evidence="1 2">12-86</strain>
    </source>
</reference>
<evidence type="ECO:0000313" key="1">
    <source>
        <dbReference type="EMBL" id="NMK98292.1"/>
    </source>
</evidence>
<sequence>MVTDKHVTEFKSRNRIFYDMENERIKNDLEMSYQDIQAKCGLFEMDESSLGRELVFERTRYVFNDKLEEFHNNFLSSIVQFQIINMEVSDDGTIK</sequence>
<accession>A0A848F1Q1</accession>
<proteinExistence type="predicted"/>
<dbReference type="RefSeq" id="WP_030058942.1">
    <property type="nucleotide sequence ID" value="NZ_CP086659.1"/>
</dbReference>
<dbReference type="AlphaFoldDB" id="A0A848F1Q1"/>
<protein>
    <recommendedName>
        <fullName evidence="3">Bacteriophage</fullName>
    </recommendedName>
</protein>
<gene>
    <name evidence="1" type="ORF">HHM13_09330</name>
</gene>
<dbReference type="Proteomes" id="UP000550736">
    <property type="component" value="Unassembled WGS sequence"/>
</dbReference>
<dbReference type="EMBL" id="JABBLX010000034">
    <property type="protein sequence ID" value="NMK98292.1"/>
    <property type="molecule type" value="Genomic_DNA"/>
</dbReference>
<organism evidence="1 2">
    <name type="scientific">Staphylococcus capitis</name>
    <dbReference type="NCBI Taxonomy" id="29388"/>
    <lineage>
        <taxon>Bacteria</taxon>
        <taxon>Bacillati</taxon>
        <taxon>Bacillota</taxon>
        <taxon>Bacilli</taxon>
        <taxon>Bacillales</taxon>
        <taxon>Staphylococcaceae</taxon>
        <taxon>Staphylococcus</taxon>
    </lineage>
</organism>